<feature type="region of interest" description="Disordered" evidence="2">
    <location>
        <begin position="1"/>
        <end position="25"/>
    </location>
</feature>
<protein>
    <submittedName>
        <fullName evidence="3">Uncharacterized protein</fullName>
    </submittedName>
</protein>
<dbReference type="Proteomes" id="UP000221506">
    <property type="component" value="Segment"/>
</dbReference>
<proteinExistence type="predicted"/>
<gene>
    <name evidence="3" type="ORF">phiA829_164</name>
</gene>
<feature type="compositionally biased region" description="Polar residues" evidence="2">
    <location>
        <begin position="15"/>
        <end position="25"/>
    </location>
</feature>
<sequence>MSEMKVKEAPHLVRRSSSPGVLVNTNQQGYQAAKMARARIQEHEDMKNELEILRELVRERLGGSS</sequence>
<keyword evidence="1" id="KW-0175">Coiled coil</keyword>
<accession>A0A1W6DYJ1</accession>
<feature type="coiled-coil region" evidence="1">
    <location>
        <begin position="33"/>
        <end position="60"/>
    </location>
</feature>
<evidence type="ECO:0000256" key="1">
    <source>
        <dbReference type="SAM" id="Coils"/>
    </source>
</evidence>
<reference evidence="3 4" key="1">
    <citation type="submission" date="2017-04" db="EMBL/GenBank/DDBJ databases">
        <title>Complete genome sequence and characterization of temperature-dependent bacteriophage phiA8-29 infecting Aeromonas.</title>
        <authorList>
            <person name="He Y."/>
            <person name="Yang H."/>
        </authorList>
    </citation>
    <scope>NUCLEOTIDE SEQUENCE [LARGE SCALE GENOMIC DNA]</scope>
</reference>
<evidence type="ECO:0000313" key="4">
    <source>
        <dbReference type="Proteomes" id="UP000221506"/>
    </source>
</evidence>
<name>A0A1W6DYJ1_9CAUD</name>
<feature type="compositionally biased region" description="Basic and acidic residues" evidence="2">
    <location>
        <begin position="1"/>
        <end position="11"/>
    </location>
</feature>
<dbReference type="EMBL" id="KY914485">
    <property type="protein sequence ID" value="ARK07984.1"/>
    <property type="molecule type" value="Genomic_DNA"/>
</dbReference>
<keyword evidence="4" id="KW-1185">Reference proteome</keyword>
<evidence type="ECO:0000313" key="3">
    <source>
        <dbReference type="EMBL" id="ARK07984.1"/>
    </source>
</evidence>
<organism evidence="3 4">
    <name type="scientific">Aeromonas phage phiA8-29</name>
    <dbReference type="NCBI Taxonomy" id="1978922"/>
    <lineage>
        <taxon>Viruses</taxon>
        <taxon>Duplodnaviria</taxon>
        <taxon>Heunggongvirae</taxon>
        <taxon>Uroviricota</taxon>
        <taxon>Caudoviricetes</taxon>
        <taxon>Pantevenvirales</taxon>
        <taxon>Ackermannviridae</taxon>
        <taxon>Tedavirus</taxon>
        <taxon>Tedavirus A829</taxon>
    </lineage>
</organism>
<evidence type="ECO:0000256" key="2">
    <source>
        <dbReference type="SAM" id="MobiDB-lite"/>
    </source>
</evidence>